<name>A0ABP0TDJ1_9BRYO</name>
<comment type="similarity">
    <text evidence="2">Belongs to the glycosyltransferase GT106 family.</text>
</comment>
<keyword evidence="7 13" id="KW-0472">Membrane</keyword>
<evidence type="ECO:0000256" key="11">
    <source>
        <dbReference type="ARBA" id="ARBA00030350"/>
    </source>
</evidence>
<accession>A0ABP0TDJ1</accession>
<evidence type="ECO:0000256" key="2">
    <source>
        <dbReference type="ARBA" id="ARBA00007737"/>
    </source>
</evidence>
<feature type="transmembrane region" description="Helical" evidence="13">
    <location>
        <begin position="26"/>
        <end position="50"/>
    </location>
</feature>
<evidence type="ECO:0000256" key="7">
    <source>
        <dbReference type="ARBA" id="ARBA00023136"/>
    </source>
</evidence>
<evidence type="ECO:0000256" key="8">
    <source>
        <dbReference type="ARBA" id="ARBA00023180"/>
    </source>
</evidence>
<dbReference type="Proteomes" id="UP001497512">
    <property type="component" value="Chromosome 10"/>
</dbReference>
<keyword evidence="3" id="KW-0328">Glycosyltransferase</keyword>
<keyword evidence="8" id="KW-0325">Glycoprotein</keyword>
<dbReference type="PANTHER" id="PTHR31741">
    <property type="entry name" value="OS02G0726500 PROTEIN-RELATED"/>
    <property type="match status" value="1"/>
</dbReference>
<sequence length="579" mass="65337">MQQWQAQHQAVLGHGRRQKARSGGGCLIRLLWISGYLTVTLGALFSTFFYPDLLSILRTRNLNVQPYVLPKQGDLGVQTRTGELSWKQELIPPHLSRLEKSDVQSDLPDDKALEFKKLWKPPPNRGFIPCVDKSPSYTGPAKSRGYLLVQSNGGLNQMRAGICDMVAVARILNATLVVPELDKRSFWQDSSNFADVFDVDYFIDALKGDVNVVKTLPSELVSAPKAVKQFQSWSNIKYYQESIAPLWREYKVIRASKSDSRLANNDLPSDIQKLRCRVHYNALRFAPQISSFGQKLVEKMRSDGPFIALHLRYEKDMLAFSGCTYGLTEAEADELSSIREHTAHWKVKDINSTEQRSRGFCPLTPTEIGIFLRALGYPNNTRIYIAAGEIYGGDERIAGLISRFPNVMRKETVASVDELAPFVSHSTQLAALDYIVSVESDVFVPSYSGHMARAVEGHRRYLGHRKTITPDRKELVALFDMLDRGELEEGPKLAELITEIHRRRQGSPRKRKGPLTGTKGRDRFRTEEAFYTNPLPDCLCSDLMTISKGSPPAWNETNKWSIANNDLNTSRILASVQRQ</sequence>
<evidence type="ECO:0000256" key="10">
    <source>
        <dbReference type="ARBA" id="ARBA00023277"/>
    </source>
</evidence>
<keyword evidence="6 13" id="KW-1133">Transmembrane helix</keyword>
<evidence type="ECO:0000256" key="4">
    <source>
        <dbReference type="ARBA" id="ARBA00022679"/>
    </source>
</evidence>
<keyword evidence="10" id="KW-0119">Carbohydrate metabolism</keyword>
<dbReference type="CDD" id="cd11299">
    <property type="entry name" value="O-FucT_plant"/>
    <property type="match status" value="1"/>
</dbReference>
<comment type="subcellular location">
    <subcellularLocation>
        <location evidence="1">Membrane</location>
    </subcellularLocation>
</comment>
<dbReference type="InterPro" id="IPR024709">
    <property type="entry name" value="FucosylTrfase_pln"/>
</dbReference>
<proteinExistence type="inferred from homology"/>
<organism evidence="14 15">
    <name type="scientific">Sphagnum troendelagicum</name>
    <dbReference type="NCBI Taxonomy" id="128251"/>
    <lineage>
        <taxon>Eukaryota</taxon>
        <taxon>Viridiplantae</taxon>
        <taxon>Streptophyta</taxon>
        <taxon>Embryophyta</taxon>
        <taxon>Bryophyta</taxon>
        <taxon>Sphagnophytina</taxon>
        <taxon>Sphagnopsida</taxon>
        <taxon>Sphagnales</taxon>
        <taxon>Sphagnaceae</taxon>
        <taxon>Sphagnum</taxon>
    </lineage>
</organism>
<evidence type="ECO:0000256" key="13">
    <source>
        <dbReference type="SAM" id="Phobius"/>
    </source>
</evidence>
<evidence type="ECO:0000256" key="3">
    <source>
        <dbReference type="ARBA" id="ARBA00022676"/>
    </source>
</evidence>
<evidence type="ECO:0000313" key="15">
    <source>
        <dbReference type="Proteomes" id="UP001497512"/>
    </source>
</evidence>
<evidence type="ECO:0000256" key="12">
    <source>
        <dbReference type="SAM" id="MobiDB-lite"/>
    </source>
</evidence>
<evidence type="ECO:0000313" key="14">
    <source>
        <dbReference type="EMBL" id="CAK9193810.1"/>
    </source>
</evidence>
<dbReference type="PANTHER" id="PTHR31741:SF1">
    <property type="entry name" value="O-FUCOSYLTRANSFERASE 7"/>
    <property type="match status" value="1"/>
</dbReference>
<evidence type="ECO:0000256" key="1">
    <source>
        <dbReference type="ARBA" id="ARBA00004370"/>
    </source>
</evidence>
<gene>
    <name evidence="14" type="ORF">CSSPTR1EN2_LOCUS2212</name>
</gene>
<evidence type="ECO:0000256" key="5">
    <source>
        <dbReference type="ARBA" id="ARBA00022692"/>
    </source>
</evidence>
<evidence type="ECO:0000256" key="9">
    <source>
        <dbReference type="ARBA" id="ARBA00023253"/>
    </source>
</evidence>
<feature type="compositionally biased region" description="Basic residues" evidence="12">
    <location>
        <begin position="502"/>
        <end position="513"/>
    </location>
</feature>
<keyword evidence="4" id="KW-0808">Transferase</keyword>
<dbReference type="InterPro" id="IPR019378">
    <property type="entry name" value="GDP-Fuc_O-FucTrfase"/>
</dbReference>
<keyword evidence="5 13" id="KW-0812">Transmembrane</keyword>
<keyword evidence="15" id="KW-1185">Reference proteome</keyword>
<feature type="region of interest" description="Disordered" evidence="12">
    <location>
        <begin position="502"/>
        <end position="523"/>
    </location>
</feature>
<evidence type="ECO:0000256" key="6">
    <source>
        <dbReference type="ARBA" id="ARBA00022989"/>
    </source>
</evidence>
<protein>
    <recommendedName>
        <fullName evidence="11">O-fucosyltransferase family protein</fullName>
    </recommendedName>
</protein>
<reference evidence="14" key="1">
    <citation type="submission" date="2024-02" db="EMBL/GenBank/DDBJ databases">
        <authorList>
            <consortium name="ELIXIR-Norway"/>
            <consortium name="Elixir Norway"/>
        </authorList>
    </citation>
    <scope>NUCLEOTIDE SEQUENCE</scope>
</reference>
<dbReference type="EMBL" id="OZ019902">
    <property type="protein sequence ID" value="CAK9193810.1"/>
    <property type="molecule type" value="Genomic_DNA"/>
</dbReference>
<dbReference type="Pfam" id="PF10250">
    <property type="entry name" value="O-FucT"/>
    <property type="match status" value="1"/>
</dbReference>
<keyword evidence="9" id="KW-0294">Fucose metabolism</keyword>